<feature type="non-terminal residue" evidence="1">
    <location>
        <position position="1"/>
    </location>
</feature>
<name>A0A0F7YSB2_CHLPN</name>
<accession>A0A0F7YSB2</accession>
<dbReference type="AlphaFoldDB" id="A0A0F7YSB2"/>
<organism evidence="1">
    <name type="scientific">Chlamydia pneumoniae</name>
    <name type="common">Chlamydophila pneumoniae</name>
    <dbReference type="NCBI Taxonomy" id="83558"/>
    <lineage>
        <taxon>Bacteria</taxon>
        <taxon>Pseudomonadati</taxon>
        <taxon>Chlamydiota</taxon>
        <taxon>Chlamydiia</taxon>
        <taxon>Chlamydiales</taxon>
        <taxon>Chlamydiaceae</taxon>
        <taxon>Chlamydia/Chlamydophila group</taxon>
        <taxon>Chlamydia</taxon>
    </lineage>
</organism>
<dbReference type="EMBL" id="LN849048">
    <property type="protein sequence ID" value="CRI73456.1"/>
    <property type="molecule type" value="Genomic_DNA"/>
</dbReference>
<reference evidence="1" key="1">
    <citation type="submission" date="2015-05" db="EMBL/GenBank/DDBJ databases">
        <authorList>
            <person name="Rattei Thomas"/>
        </authorList>
    </citation>
    <scope>NUCLEOTIDE SEQUENCE</scope>
    <source>
        <strain evidence="1">YK41</strain>
    </source>
</reference>
<gene>
    <name evidence="1" type="ORF">BN1224_YK41_BW_00010</name>
</gene>
<proteinExistence type="predicted"/>
<evidence type="ECO:0000313" key="1">
    <source>
        <dbReference type="EMBL" id="CRI73456.1"/>
    </source>
</evidence>
<protein>
    <submittedName>
        <fullName evidence="1">Uncharacterized protein</fullName>
    </submittedName>
</protein>
<sequence>FTKKICFRVGLNDGVMREVYHGIKIFIYRECLKVKMILTNFRYRAKRVL</sequence>